<dbReference type="InterPro" id="IPR018303">
    <property type="entry name" value="ATPase_P-typ_P_site"/>
</dbReference>
<dbReference type="Pfam" id="PF00122">
    <property type="entry name" value="E1-E2_ATPase"/>
    <property type="match status" value="1"/>
</dbReference>
<evidence type="ECO:0000259" key="12">
    <source>
        <dbReference type="Pfam" id="PF00403"/>
    </source>
</evidence>
<feature type="transmembrane region" description="Helical" evidence="10">
    <location>
        <begin position="656"/>
        <end position="675"/>
    </location>
</feature>
<dbReference type="SFLD" id="SFLDF00027">
    <property type="entry name" value="p-type_atpase"/>
    <property type="match status" value="1"/>
</dbReference>
<dbReference type="Gene3D" id="3.40.50.1000">
    <property type="entry name" value="HAD superfamily/HAD-like"/>
    <property type="match status" value="1"/>
</dbReference>
<evidence type="ECO:0000256" key="10">
    <source>
        <dbReference type="RuleBase" id="RU362081"/>
    </source>
</evidence>
<keyword evidence="3 10" id="KW-0812">Transmembrane</keyword>
<feature type="transmembrane region" description="Helical" evidence="10">
    <location>
        <begin position="367"/>
        <end position="390"/>
    </location>
</feature>
<dbReference type="RefSeq" id="WP_379013292.1">
    <property type="nucleotide sequence ID" value="NZ_JBHSDC010000012.1"/>
</dbReference>
<dbReference type="InterPro" id="IPR006121">
    <property type="entry name" value="HMA_dom"/>
</dbReference>
<feature type="domain" description="HMA" evidence="12">
    <location>
        <begin position="7"/>
        <end position="52"/>
    </location>
</feature>
<keyword evidence="5 10" id="KW-0547">Nucleotide-binding</keyword>
<evidence type="ECO:0000256" key="6">
    <source>
        <dbReference type="ARBA" id="ARBA00022840"/>
    </source>
</evidence>
<dbReference type="SUPFAM" id="SSF56784">
    <property type="entry name" value="HAD-like"/>
    <property type="match status" value="1"/>
</dbReference>
<evidence type="ECO:0000256" key="3">
    <source>
        <dbReference type="ARBA" id="ARBA00022692"/>
    </source>
</evidence>
<dbReference type="Pfam" id="PF00403">
    <property type="entry name" value="HMA"/>
    <property type="match status" value="1"/>
</dbReference>
<dbReference type="NCBIfam" id="TIGR01512">
    <property type="entry name" value="ATPase-IB2_Cd"/>
    <property type="match status" value="1"/>
</dbReference>
<keyword evidence="8 10" id="KW-1133">Transmembrane helix</keyword>
<evidence type="ECO:0000256" key="9">
    <source>
        <dbReference type="ARBA" id="ARBA00023136"/>
    </source>
</evidence>
<feature type="domain" description="P-type ATPase A" evidence="11">
    <location>
        <begin position="231"/>
        <end position="316"/>
    </location>
</feature>
<dbReference type="InterPro" id="IPR059000">
    <property type="entry name" value="ATPase_P-type_domA"/>
</dbReference>
<dbReference type="InterPro" id="IPR001757">
    <property type="entry name" value="P_typ_ATPase"/>
</dbReference>
<dbReference type="Proteomes" id="UP001595906">
    <property type="component" value="Unassembled WGS sequence"/>
</dbReference>
<organism evidence="13 14">
    <name type="scientific">Parasediminibacterium paludis</name>
    <dbReference type="NCBI Taxonomy" id="908966"/>
    <lineage>
        <taxon>Bacteria</taxon>
        <taxon>Pseudomonadati</taxon>
        <taxon>Bacteroidota</taxon>
        <taxon>Chitinophagia</taxon>
        <taxon>Chitinophagales</taxon>
        <taxon>Chitinophagaceae</taxon>
        <taxon>Parasediminibacterium</taxon>
    </lineage>
</organism>
<comment type="caution">
    <text evidence="13">The sequence shown here is derived from an EMBL/GenBank/DDBJ whole genome shotgun (WGS) entry which is preliminary data.</text>
</comment>
<feature type="transmembrane region" description="Helical" evidence="10">
    <location>
        <begin position="150"/>
        <end position="169"/>
    </location>
</feature>
<proteinExistence type="inferred from homology"/>
<evidence type="ECO:0000256" key="1">
    <source>
        <dbReference type="ARBA" id="ARBA00004127"/>
    </source>
</evidence>
<dbReference type="Gene3D" id="3.30.70.100">
    <property type="match status" value="1"/>
</dbReference>
<dbReference type="SUPFAM" id="SSF55008">
    <property type="entry name" value="HMA, heavy metal-associated domain"/>
    <property type="match status" value="1"/>
</dbReference>
<evidence type="ECO:0000259" key="11">
    <source>
        <dbReference type="Pfam" id="PF00122"/>
    </source>
</evidence>
<feature type="transmembrane region" description="Helical" evidence="10">
    <location>
        <begin position="175"/>
        <end position="193"/>
    </location>
</feature>
<feature type="transmembrane region" description="Helical" evidence="10">
    <location>
        <begin position="332"/>
        <end position="355"/>
    </location>
</feature>
<dbReference type="InterPro" id="IPR023298">
    <property type="entry name" value="ATPase_P-typ_TM_dom_sf"/>
</dbReference>
<dbReference type="SUPFAM" id="SSF81653">
    <property type="entry name" value="Calcium ATPase, transduction domain A"/>
    <property type="match status" value="1"/>
</dbReference>
<evidence type="ECO:0000256" key="2">
    <source>
        <dbReference type="ARBA" id="ARBA00006024"/>
    </source>
</evidence>
<keyword evidence="4 10" id="KW-0479">Metal-binding</keyword>
<dbReference type="InterPro" id="IPR027256">
    <property type="entry name" value="P-typ_ATPase_IB"/>
</dbReference>
<reference evidence="14" key="1">
    <citation type="journal article" date="2019" name="Int. J. Syst. Evol. Microbiol.">
        <title>The Global Catalogue of Microorganisms (GCM) 10K type strain sequencing project: providing services to taxonomists for standard genome sequencing and annotation.</title>
        <authorList>
            <consortium name="The Broad Institute Genomics Platform"/>
            <consortium name="The Broad Institute Genome Sequencing Center for Infectious Disease"/>
            <person name="Wu L."/>
            <person name="Ma J."/>
        </authorList>
    </citation>
    <scope>NUCLEOTIDE SEQUENCE [LARGE SCALE GENOMIC DNA]</scope>
    <source>
        <strain evidence="14">CECT 8010</strain>
    </source>
</reference>
<comment type="subcellular location">
    <subcellularLocation>
        <location evidence="10">Cell membrane</location>
    </subcellularLocation>
    <subcellularLocation>
        <location evidence="1">Endomembrane system</location>
        <topology evidence="1">Multi-pass membrane protein</topology>
    </subcellularLocation>
</comment>
<dbReference type="Pfam" id="PF00702">
    <property type="entry name" value="Hydrolase"/>
    <property type="match status" value="1"/>
</dbReference>
<feature type="transmembrane region" description="Helical" evidence="10">
    <location>
        <begin position="88"/>
        <end position="109"/>
    </location>
</feature>
<dbReference type="NCBIfam" id="TIGR01494">
    <property type="entry name" value="ATPase_P-type"/>
    <property type="match status" value="1"/>
</dbReference>
<dbReference type="InterPro" id="IPR023214">
    <property type="entry name" value="HAD_sf"/>
</dbReference>
<keyword evidence="9 10" id="KW-0472">Membrane</keyword>
<dbReference type="PANTHER" id="PTHR43520:SF8">
    <property type="entry name" value="P-TYPE CU(+) TRANSPORTER"/>
    <property type="match status" value="1"/>
</dbReference>
<dbReference type="CDD" id="cd00371">
    <property type="entry name" value="HMA"/>
    <property type="match status" value="1"/>
</dbReference>
<dbReference type="InterPro" id="IPR008250">
    <property type="entry name" value="ATPase_P-typ_transduc_dom_A_sf"/>
</dbReference>
<feature type="transmembrane region" description="Helical" evidence="10">
    <location>
        <begin position="115"/>
        <end position="138"/>
    </location>
</feature>
<sequence length="706" mass="77151">MDKILWKVEGMTCSNCALSVSKVLQKQGMQQVQVNAITGDVSFETLDAANMLTIAKKNINELGYHVVDDSVVAVEKKKPFLGTYLEKFWFTLPFTLVLMTAHWAMYFHVHFLHNAWLQMAICLPVFIVGMNFFGRSAVKSLRKGIPNMNVLIALGSLAAFVYSFIGTINGNETQIFYETAASIISLVFLGNWMEDASVESTRKTIKELTKQHKVMANMIAYDDAHNENIFPIENTFLKTGDLVLIKSGEQVPQDCKILSGEAEVNEAIITGESVPVFKKQGDILIGGSVLANGNVKCYVTATGKDTILNGIVELMKQAQGQKPPMQLLADKISAIFVPTVVSISVVTMVVNYFFLHIGFGDSLMRSIAVLVISCPCAMGIATPAAIAVGLGRAAKHGILYTKTDSMELFAQIKQIVFDKTGTLTSGKFQISNFKSDIEETDFKKLVYSLEKFSNHPIAKSIAAAWKTQEVLRWQNIEEIKGLGMKASDKEGNIYWIGSAKIDARITDTSHHLYVTKNNTVIGWIDIADEVRPEAKAVINYFKSKGITTILLSGDSQTKCEQVAKQLGVDKVIAEQTPQQKLDVVEALCKTAPTVMVGDGINDAPALAKATISVSLSAASQLAIQSASVVLMNNGLQKLPIAMQLGEHTHNTIKGNLFWAFFYNIIAIPFAAIGLFTPTVGALLMGLSDVVLALNSLRLNWKKVASI</sequence>
<dbReference type="EMBL" id="JBHSDC010000012">
    <property type="protein sequence ID" value="MFC4231714.1"/>
    <property type="molecule type" value="Genomic_DNA"/>
</dbReference>
<evidence type="ECO:0000256" key="4">
    <source>
        <dbReference type="ARBA" id="ARBA00022723"/>
    </source>
</evidence>
<keyword evidence="6 10" id="KW-0067">ATP-binding</keyword>
<keyword evidence="14" id="KW-1185">Reference proteome</keyword>
<evidence type="ECO:0000256" key="5">
    <source>
        <dbReference type="ARBA" id="ARBA00022741"/>
    </source>
</evidence>
<dbReference type="Gene3D" id="3.40.1110.10">
    <property type="entry name" value="Calcium-transporting ATPase, cytoplasmic domain N"/>
    <property type="match status" value="1"/>
</dbReference>
<dbReference type="NCBIfam" id="TIGR01511">
    <property type="entry name" value="ATPase-IB1_Cu"/>
    <property type="match status" value="1"/>
</dbReference>
<dbReference type="InterPro" id="IPR044492">
    <property type="entry name" value="P_typ_ATPase_HD_dom"/>
</dbReference>
<dbReference type="SFLD" id="SFLDG00002">
    <property type="entry name" value="C1.7:_P-type_atpase_like"/>
    <property type="match status" value="1"/>
</dbReference>
<dbReference type="NCBIfam" id="TIGR01525">
    <property type="entry name" value="ATPase-IB_hvy"/>
    <property type="match status" value="1"/>
</dbReference>
<dbReference type="SFLD" id="SFLDS00003">
    <property type="entry name" value="Haloacid_Dehalogenase"/>
    <property type="match status" value="1"/>
</dbReference>
<dbReference type="Gene3D" id="2.70.150.10">
    <property type="entry name" value="Calcium-transporting ATPase, cytoplasmic transduction domain A"/>
    <property type="match status" value="1"/>
</dbReference>
<keyword evidence="10" id="KW-1003">Cell membrane</keyword>
<dbReference type="PRINTS" id="PR00119">
    <property type="entry name" value="CATATPASE"/>
</dbReference>
<comment type="similarity">
    <text evidence="2 10">Belongs to the cation transport ATPase (P-type) (TC 3.A.3) family. Type IB subfamily.</text>
</comment>
<evidence type="ECO:0000313" key="14">
    <source>
        <dbReference type="Proteomes" id="UP001595906"/>
    </source>
</evidence>
<dbReference type="InterPro" id="IPR023299">
    <property type="entry name" value="ATPase_P-typ_cyto_dom_N"/>
</dbReference>
<dbReference type="InterPro" id="IPR036412">
    <property type="entry name" value="HAD-like_sf"/>
</dbReference>
<protein>
    <submittedName>
        <fullName evidence="13">Heavy metal translocating P-type ATPase</fullName>
    </submittedName>
</protein>
<dbReference type="SUPFAM" id="SSF81665">
    <property type="entry name" value="Calcium ATPase, transmembrane domain M"/>
    <property type="match status" value="1"/>
</dbReference>
<dbReference type="InterPro" id="IPR036163">
    <property type="entry name" value="HMA_dom_sf"/>
</dbReference>
<keyword evidence="7" id="KW-1278">Translocase</keyword>
<evidence type="ECO:0000256" key="7">
    <source>
        <dbReference type="ARBA" id="ARBA00022967"/>
    </source>
</evidence>
<evidence type="ECO:0000313" key="13">
    <source>
        <dbReference type="EMBL" id="MFC4231714.1"/>
    </source>
</evidence>
<dbReference type="PROSITE" id="PS00154">
    <property type="entry name" value="ATPASE_E1_E2"/>
    <property type="match status" value="1"/>
</dbReference>
<gene>
    <name evidence="13" type="ORF">ACFOW1_07420</name>
</gene>
<dbReference type="PANTHER" id="PTHR43520">
    <property type="entry name" value="ATP7, ISOFORM B"/>
    <property type="match status" value="1"/>
</dbReference>
<accession>A0ABV8PUC4</accession>
<name>A0ABV8PUC4_9BACT</name>
<evidence type="ECO:0000256" key="8">
    <source>
        <dbReference type="ARBA" id="ARBA00022989"/>
    </source>
</evidence>